<dbReference type="Proteomes" id="UP000027731">
    <property type="component" value="Unassembled WGS sequence"/>
</dbReference>
<dbReference type="PATRIC" id="fig|1598.90.peg.563"/>
<organism evidence="1 2">
    <name type="scientific">Limosilactobacillus reuteri</name>
    <name type="common">Lactobacillus reuteri</name>
    <dbReference type="NCBI Taxonomy" id="1598"/>
    <lineage>
        <taxon>Bacteria</taxon>
        <taxon>Bacillati</taxon>
        <taxon>Bacillota</taxon>
        <taxon>Bacilli</taxon>
        <taxon>Lactobacillales</taxon>
        <taxon>Lactobacillaceae</taxon>
        <taxon>Limosilactobacillus</taxon>
    </lineage>
</organism>
<evidence type="ECO:0000313" key="1">
    <source>
        <dbReference type="EMBL" id="KEK16147.1"/>
    </source>
</evidence>
<proteinExistence type="predicted"/>
<evidence type="ECO:0000313" key="2">
    <source>
        <dbReference type="Proteomes" id="UP000027731"/>
    </source>
</evidence>
<accession>A0A073JNH5</accession>
<gene>
    <name evidence="1" type="ORF">LR3_08820</name>
</gene>
<dbReference type="AlphaFoldDB" id="A0A073JNH5"/>
<comment type="caution">
    <text evidence="1">The sequence shown here is derived from an EMBL/GenBank/DDBJ whole genome shotgun (WGS) entry which is preliminary data.</text>
</comment>
<name>A0A073JNH5_LIMRT</name>
<reference evidence="1 2" key="1">
    <citation type="submission" date="2014-06" db="EMBL/GenBank/DDBJ databases">
        <title>Genetic determinant of reutericyclin biosynthesis of Lactobacillus reuteri.</title>
        <authorList>
            <person name="Lin X."/>
            <person name="Duar R."/>
            <person name="Walter J."/>
            <person name="Gaenzle M."/>
        </authorList>
    </citation>
    <scope>NUCLEOTIDE SEQUENCE [LARGE SCALE GENOMIC DNA]</scope>
    <source>
        <strain evidence="1 2">LTH2584</strain>
    </source>
</reference>
<protein>
    <submittedName>
        <fullName evidence="1">Uncharacterized protein</fullName>
    </submittedName>
</protein>
<sequence>MKKLHYRRENYPVTFKWIKPDDYFDGELIRKSWYFSICDWFGNELEGFYDENELLEYIEDMDDEETEDIQVFAYPQEDGESVEKHKLVGIAGAMPVSQTTIVKEKYVFPNW</sequence>
<dbReference type="EMBL" id="JOSX01000010">
    <property type="protein sequence ID" value="KEK16147.1"/>
    <property type="molecule type" value="Genomic_DNA"/>
</dbReference>